<dbReference type="InterPro" id="IPR036259">
    <property type="entry name" value="MFS_trans_sf"/>
</dbReference>
<feature type="transmembrane region" description="Helical" evidence="9">
    <location>
        <begin position="169"/>
        <end position="187"/>
    </location>
</feature>
<dbReference type="PRINTS" id="PR00171">
    <property type="entry name" value="SUGRTRNSPORT"/>
</dbReference>
<dbReference type="PANTHER" id="PTHR48022:SF78">
    <property type="entry name" value="MONOSACCHARIDE TRANSPORTER, PUTATIVE (AFU_ORTHOLOGUE AFUA_2G02110)-RELATED"/>
    <property type="match status" value="1"/>
</dbReference>
<evidence type="ECO:0000256" key="9">
    <source>
        <dbReference type="SAM" id="Phobius"/>
    </source>
</evidence>
<dbReference type="InterPro" id="IPR005828">
    <property type="entry name" value="MFS_sugar_transport-like"/>
</dbReference>
<evidence type="ECO:0000313" key="12">
    <source>
        <dbReference type="Proteomes" id="UP001147782"/>
    </source>
</evidence>
<reference evidence="11" key="2">
    <citation type="journal article" date="2023" name="IMA Fungus">
        <title>Comparative genomic study of the Penicillium genus elucidates a diverse pangenome and 15 lateral gene transfer events.</title>
        <authorList>
            <person name="Petersen C."/>
            <person name="Sorensen T."/>
            <person name="Nielsen M.R."/>
            <person name="Sondergaard T.E."/>
            <person name="Sorensen J.L."/>
            <person name="Fitzpatrick D.A."/>
            <person name="Frisvad J.C."/>
            <person name="Nielsen K.L."/>
        </authorList>
    </citation>
    <scope>NUCLEOTIDE SEQUENCE</scope>
    <source>
        <strain evidence="11">IBT 29864</strain>
    </source>
</reference>
<dbReference type="FunFam" id="1.20.1250.20:FF:000090">
    <property type="entry name" value="MFS sugar transporter, putative"/>
    <property type="match status" value="1"/>
</dbReference>
<comment type="caution">
    <text evidence="11">The sequence shown here is derived from an EMBL/GenBank/DDBJ whole genome shotgun (WGS) entry which is preliminary data.</text>
</comment>
<keyword evidence="3 7" id="KW-0813">Transport</keyword>
<dbReference type="Proteomes" id="UP001147782">
    <property type="component" value="Unassembled WGS sequence"/>
</dbReference>
<dbReference type="PANTHER" id="PTHR48022">
    <property type="entry name" value="PLASTIDIC GLUCOSE TRANSPORTER 4"/>
    <property type="match status" value="1"/>
</dbReference>
<feature type="transmembrane region" description="Helical" evidence="9">
    <location>
        <begin position="114"/>
        <end position="134"/>
    </location>
</feature>
<feature type="transmembrane region" description="Helical" evidence="9">
    <location>
        <begin position="79"/>
        <end position="102"/>
    </location>
</feature>
<feature type="transmembrane region" description="Helical" evidence="9">
    <location>
        <begin position="362"/>
        <end position="382"/>
    </location>
</feature>
<dbReference type="GeneID" id="81438088"/>
<feature type="non-terminal residue" evidence="11">
    <location>
        <position position="1"/>
    </location>
</feature>
<dbReference type="InterPro" id="IPR020846">
    <property type="entry name" value="MFS_dom"/>
</dbReference>
<dbReference type="SUPFAM" id="SSF103473">
    <property type="entry name" value="MFS general substrate transporter"/>
    <property type="match status" value="1"/>
</dbReference>
<dbReference type="AlphaFoldDB" id="A0A9W9S0Q7"/>
<sequence>LFSLNILSRLSDERAKWKIATMIEGRRLLIAVNVLAGLAIFFFGYDQGMMGGVNDSPAYVRRMGLGYQENGSITVTNTLLQGGIVSVYYLGTLIGCFMGGYVSDKLGRIKSLGFGAAWGIIGAALQCTAMNPTWMIVSRLINGVGTGILNATVPVYGSELADYETRGMFIAMEFTLNIVGVVVAYWLGFGLSYIDNGQSEFQWRFPIAFQIIMLLLLLTGCWFFPESPRWLCMMGRREEALYILKRIRGTANERAAILEMREIEAIVELEKESEGNITYFDMLLGTGNEDLHIARRVQLVIWLQILQSWTGIAGVTMYAPTIFKIAGFDSQKTMWISGLNNIFYSFATLLCVFTLDRIGRRWTLWWGAAGQAIAMFLAGGLARGGLDHPDNQGPWGIAATSMVYLYTFIFGATWLTVPWLYPAEIFPLKVRAKGNAWGVVGWSLGNGSLTLALPYIFGAIGENTLHVFGAVNLISIPIVWAFYPESSQRTLEEIDLLFAANSPWAWKAESNFKILKAENPAIGGARGRNSILEAEKGLENGFNPETEHDETVSSR</sequence>
<reference evidence="11" key="1">
    <citation type="submission" date="2022-11" db="EMBL/GenBank/DDBJ databases">
        <authorList>
            <person name="Petersen C."/>
        </authorList>
    </citation>
    <scope>NUCLEOTIDE SEQUENCE</scope>
    <source>
        <strain evidence="11">IBT 29864</strain>
    </source>
</reference>
<dbReference type="Pfam" id="PF00083">
    <property type="entry name" value="Sugar_tr"/>
    <property type="match status" value="1"/>
</dbReference>
<evidence type="ECO:0000256" key="8">
    <source>
        <dbReference type="SAM" id="MobiDB-lite"/>
    </source>
</evidence>
<evidence type="ECO:0000256" key="3">
    <source>
        <dbReference type="ARBA" id="ARBA00022448"/>
    </source>
</evidence>
<feature type="compositionally biased region" description="Basic and acidic residues" evidence="8">
    <location>
        <begin position="545"/>
        <end position="555"/>
    </location>
</feature>
<dbReference type="OrthoDB" id="2544694at2759"/>
<name>A0A9W9S0Q7_9EURO</name>
<feature type="transmembrane region" description="Helical" evidence="9">
    <location>
        <begin position="299"/>
        <end position="323"/>
    </location>
</feature>
<keyword evidence="4 9" id="KW-0812">Transmembrane</keyword>
<feature type="region of interest" description="Disordered" evidence="8">
    <location>
        <begin position="535"/>
        <end position="555"/>
    </location>
</feature>
<feature type="transmembrane region" description="Helical" evidence="9">
    <location>
        <begin position="28"/>
        <end position="45"/>
    </location>
</feature>
<dbReference type="GO" id="GO:0016020">
    <property type="term" value="C:membrane"/>
    <property type="evidence" value="ECO:0007669"/>
    <property type="project" value="UniProtKB-SubCell"/>
</dbReference>
<keyword evidence="5 9" id="KW-1133">Transmembrane helix</keyword>
<proteinExistence type="inferred from homology"/>
<feature type="transmembrane region" description="Helical" evidence="9">
    <location>
        <begin position="335"/>
        <end position="355"/>
    </location>
</feature>
<dbReference type="PROSITE" id="PS00217">
    <property type="entry name" value="SUGAR_TRANSPORT_2"/>
    <property type="match status" value="1"/>
</dbReference>
<evidence type="ECO:0000256" key="2">
    <source>
        <dbReference type="ARBA" id="ARBA00010992"/>
    </source>
</evidence>
<feature type="domain" description="Major facilitator superfamily (MFS) profile" evidence="10">
    <location>
        <begin position="32"/>
        <end position="487"/>
    </location>
</feature>
<evidence type="ECO:0000256" key="7">
    <source>
        <dbReference type="RuleBase" id="RU003346"/>
    </source>
</evidence>
<evidence type="ECO:0000259" key="10">
    <source>
        <dbReference type="PROSITE" id="PS50850"/>
    </source>
</evidence>
<feature type="transmembrane region" description="Helical" evidence="9">
    <location>
        <begin position="463"/>
        <end position="483"/>
    </location>
</feature>
<gene>
    <name evidence="11" type="ORF">N7496_005980</name>
</gene>
<comment type="subcellular location">
    <subcellularLocation>
        <location evidence="1">Membrane</location>
        <topology evidence="1">Multi-pass membrane protein</topology>
    </subcellularLocation>
</comment>
<evidence type="ECO:0000313" key="11">
    <source>
        <dbReference type="EMBL" id="KAJ5369888.1"/>
    </source>
</evidence>
<protein>
    <recommendedName>
        <fullName evidence="10">Major facilitator superfamily (MFS) profile domain-containing protein</fullName>
    </recommendedName>
</protein>
<evidence type="ECO:0000256" key="5">
    <source>
        <dbReference type="ARBA" id="ARBA00022989"/>
    </source>
</evidence>
<keyword evidence="12" id="KW-1185">Reference proteome</keyword>
<feature type="transmembrane region" description="Helical" evidence="9">
    <location>
        <begin position="434"/>
        <end position="457"/>
    </location>
</feature>
<feature type="transmembrane region" description="Helical" evidence="9">
    <location>
        <begin position="402"/>
        <end position="422"/>
    </location>
</feature>
<dbReference type="PROSITE" id="PS50850">
    <property type="entry name" value="MFS"/>
    <property type="match status" value="1"/>
</dbReference>
<evidence type="ECO:0000256" key="1">
    <source>
        <dbReference type="ARBA" id="ARBA00004141"/>
    </source>
</evidence>
<dbReference type="Gene3D" id="1.20.1250.20">
    <property type="entry name" value="MFS general substrate transporter like domains"/>
    <property type="match status" value="1"/>
</dbReference>
<dbReference type="RefSeq" id="XP_056554322.1">
    <property type="nucleotide sequence ID" value="XM_056698909.1"/>
</dbReference>
<feature type="transmembrane region" description="Helical" evidence="9">
    <location>
        <begin position="207"/>
        <end position="224"/>
    </location>
</feature>
<comment type="similarity">
    <text evidence="2 7">Belongs to the major facilitator superfamily. Sugar transporter (TC 2.A.1.1) family.</text>
</comment>
<evidence type="ECO:0000256" key="4">
    <source>
        <dbReference type="ARBA" id="ARBA00022692"/>
    </source>
</evidence>
<dbReference type="EMBL" id="JAPZBS010000005">
    <property type="protein sequence ID" value="KAJ5369888.1"/>
    <property type="molecule type" value="Genomic_DNA"/>
</dbReference>
<dbReference type="GO" id="GO:0005351">
    <property type="term" value="F:carbohydrate:proton symporter activity"/>
    <property type="evidence" value="ECO:0007669"/>
    <property type="project" value="TreeGrafter"/>
</dbReference>
<accession>A0A9W9S0Q7</accession>
<dbReference type="InterPro" id="IPR003663">
    <property type="entry name" value="Sugar/inositol_transpt"/>
</dbReference>
<dbReference type="InterPro" id="IPR005829">
    <property type="entry name" value="Sugar_transporter_CS"/>
</dbReference>
<evidence type="ECO:0000256" key="6">
    <source>
        <dbReference type="ARBA" id="ARBA00023136"/>
    </source>
</evidence>
<dbReference type="InterPro" id="IPR050360">
    <property type="entry name" value="MFS_Sugar_Transporters"/>
</dbReference>
<organism evidence="11 12">
    <name type="scientific">Penicillium cataractarum</name>
    <dbReference type="NCBI Taxonomy" id="2100454"/>
    <lineage>
        <taxon>Eukaryota</taxon>
        <taxon>Fungi</taxon>
        <taxon>Dikarya</taxon>
        <taxon>Ascomycota</taxon>
        <taxon>Pezizomycotina</taxon>
        <taxon>Eurotiomycetes</taxon>
        <taxon>Eurotiomycetidae</taxon>
        <taxon>Eurotiales</taxon>
        <taxon>Aspergillaceae</taxon>
        <taxon>Penicillium</taxon>
    </lineage>
</organism>
<keyword evidence="6 9" id="KW-0472">Membrane</keyword>
<dbReference type="NCBIfam" id="TIGR00879">
    <property type="entry name" value="SP"/>
    <property type="match status" value="1"/>
</dbReference>
<feature type="transmembrane region" description="Helical" evidence="9">
    <location>
        <begin position="140"/>
        <end position="157"/>
    </location>
</feature>